<keyword evidence="4" id="KW-0479">Metal-binding</keyword>
<sequence length="266" mass="29694">MHTIRVIAQNVWARHGDWEARRTALRDGLRAADPDLVVFVEAAKTDDYDLAEDLLGAGYEIVYESRRDREGVGIALASRWPIQRVTEIDLRVTERTAHLDDATLAAEIRAPFGPLLLVAANPKWEMGYERERELQALAAARFAERHAHEEGAHVIIAGDFDATPDAASIRFLTGRQSLEGESVCYRDAWASAHPGEPGHTFTPENPLVRSGETAWDIPRRIDYVFVRCDNRGPTLDVAAAQRLFDAPRDGVWASDHYGVMADLVTR</sequence>
<dbReference type="PANTHER" id="PTHR15822:SF4">
    <property type="entry name" value="TYROSYL-DNA PHOSPHODIESTERASE 2"/>
    <property type="match status" value="1"/>
</dbReference>
<keyword evidence="5" id="KW-0227">DNA damage</keyword>
<dbReference type="Proteomes" id="UP001147700">
    <property type="component" value="Unassembled WGS sequence"/>
</dbReference>
<dbReference type="SUPFAM" id="SSF56219">
    <property type="entry name" value="DNase I-like"/>
    <property type="match status" value="1"/>
</dbReference>
<protein>
    <submittedName>
        <fullName evidence="10">Endonuclease/exonuclease/phosphatase family protein</fullName>
    </submittedName>
</protein>
<keyword evidence="6" id="KW-0378">Hydrolase</keyword>
<dbReference type="Pfam" id="PF03372">
    <property type="entry name" value="Exo_endo_phos"/>
    <property type="match status" value="1"/>
</dbReference>
<dbReference type="PANTHER" id="PTHR15822">
    <property type="entry name" value="TRAF AND TNF RECEPTOR-ASSOCIATED PROTEIN"/>
    <property type="match status" value="1"/>
</dbReference>
<name>A0ABT4RFP8_9ACTN</name>
<evidence type="ECO:0000313" key="11">
    <source>
        <dbReference type="Proteomes" id="UP001147700"/>
    </source>
</evidence>
<evidence type="ECO:0000256" key="3">
    <source>
        <dbReference type="ARBA" id="ARBA00022722"/>
    </source>
</evidence>
<comment type="caution">
    <text evidence="10">The sequence shown here is derived from an EMBL/GenBank/DDBJ whole genome shotgun (WGS) entry which is preliminary data.</text>
</comment>
<comment type="cofactor">
    <cofactor evidence="1">
        <name>Mn(2+)</name>
        <dbReference type="ChEBI" id="CHEBI:29035"/>
    </cofactor>
</comment>
<organism evidence="10 11">
    <name type="scientific">Solirubrobacter deserti</name>
    <dbReference type="NCBI Taxonomy" id="2282478"/>
    <lineage>
        <taxon>Bacteria</taxon>
        <taxon>Bacillati</taxon>
        <taxon>Actinomycetota</taxon>
        <taxon>Thermoleophilia</taxon>
        <taxon>Solirubrobacterales</taxon>
        <taxon>Solirubrobacteraceae</taxon>
        <taxon>Solirubrobacter</taxon>
    </lineage>
</organism>
<comment type="cofactor">
    <cofactor evidence="2">
        <name>Mg(2+)</name>
        <dbReference type="ChEBI" id="CHEBI:18420"/>
    </cofactor>
</comment>
<dbReference type="EMBL" id="JAPCID010000009">
    <property type="protein sequence ID" value="MDA0137347.1"/>
    <property type="molecule type" value="Genomic_DNA"/>
</dbReference>
<evidence type="ECO:0000256" key="7">
    <source>
        <dbReference type="ARBA" id="ARBA00022842"/>
    </source>
</evidence>
<keyword evidence="11" id="KW-1185">Reference proteome</keyword>
<evidence type="ECO:0000256" key="4">
    <source>
        <dbReference type="ARBA" id="ARBA00022723"/>
    </source>
</evidence>
<keyword evidence="7" id="KW-0460">Magnesium</keyword>
<reference evidence="10" key="1">
    <citation type="submission" date="2022-10" db="EMBL/GenBank/DDBJ databases">
        <title>The WGS of Solirubrobacter sp. CPCC 204708.</title>
        <authorList>
            <person name="Jiang Z."/>
        </authorList>
    </citation>
    <scope>NUCLEOTIDE SEQUENCE</scope>
    <source>
        <strain evidence="10">CPCC 204708</strain>
    </source>
</reference>
<dbReference type="Gene3D" id="3.60.10.10">
    <property type="entry name" value="Endonuclease/exonuclease/phosphatase"/>
    <property type="match status" value="1"/>
</dbReference>
<evidence type="ECO:0000259" key="9">
    <source>
        <dbReference type="Pfam" id="PF03372"/>
    </source>
</evidence>
<keyword evidence="3" id="KW-0540">Nuclease</keyword>
<accession>A0ABT4RFP8</accession>
<keyword evidence="8" id="KW-0234">DNA repair</keyword>
<evidence type="ECO:0000256" key="5">
    <source>
        <dbReference type="ARBA" id="ARBA00022763"/>
    </source>
</evidence>
<proteinExistence type="predicted"/>
<dbReference type="InterPro" id="IPR036691">
    <property type="entry name" value="Endo/exonu/phosph_ase_sf"/>
</dbReference>
<keyword evidence="10" id="KW-0255">Endonuclease</keyword>
<evidence type="ECO:0000313" key="10">
    <source>
        <dbReference type="EMBL" id="MDA0137347.1"/>
    </source>
</evidence>
<evidence type="ECO:0000256" key="8">
    <source>
        <dbReference type="ARBA" id="ARBA00023204"/>
    </source>
</evidence>
<evidence type="ECO:0000256" key="2">
    <source>
        <dbReference type="ARBA" id="ARBA00001946"/>
    </source>
</evidence>
<dbReference type="GO" id="GO:0004519">
    <property type="term" value="F:endonuclease activity"/>
    <property type="evidence" value="ECO:0007669"/>
    <property type="project" value="UniProtKB-KW"/>
</dbReference>
<dbReference type="RefSeq" id="WP_202955682.1">
    <property type="nucleotide sequence ID" value="NZ_JAPCID010000009.1"/>
</dbReference>
<feature type="domain" description="Endonuclease/exonuclease/phosphatase" evidence="9">
    <location>
        <begin position="10"/>
        <end position="256"/>
    </location>
</feature>
<dbReference type="InterPro" id="IPR051547">
    <property type="entry name" value="TDP2-like"/>
</dbReference>
<evidence type="ECO:0000256" key="1">
    <source>
        <dbReference type="ARBA" id="ARBA00001936"/>
    </source>
</evidence>
<evidence type="ECO:0000256" key="6">
    <source>
        <dbReference type="ARBA" id="ARBA00022801"/>
    </source>
</evidence>
<dbReference type="InterPro" id="IPR005135">
    <property type="entry name" value="Endo/exonuclease/phosphatase"/>
</dbReference>
<gene>
    <name evidence="10" type="ORF">OJ962_07570</name>
</gene>